<dbReference type="RefSeq" id="WP_110812613.1">
    <property type="nucleotide sequence ID" value="NZ_QJTE01000001.1"/>
</dbReference>
<dbReference type="InterPro" id="IPR011201">
    <property type="entry name" value="Zinc-ribbon_6_bact"/>
</dbReference>
<evidence type="ECO:0000259" key="1">
    <source>
        <dbReference type="Pfam" id="PF10005"/>
    </source>
</evidence>
<sequence>MKLFHCPHCGQTLYFENESCLNCSRTVGYSPDLGTMTSLRPEGPRWIADADPDPSARYRFCANWEQGACNWLIPAPETAPVKEGALCTACRHNRMIPDLSAPEAKARWIRIETAKRRLIYTLLRLGLPLPLAGTGHPEPLIFDFLSQEGSAEPVMTGHASGVVTIALEEADDAEREKRRIGMGEDYRTLLGHFRHEIGHYYWDLLVRDGGHLEACRARFGDDREDYQGALNRHYENGPPADWAERHVSPYASMHPWEDWAETWAHYLHIVDTLEMAGSLGLTIYSAVGAPDEAVIAGQVDFDPMRLQEVAPLMRAWVPVSTALNALNRAMGQADIYPFVLPEPAVEKIGFVQRLVQEARDQGSRGSSGS</sequence>
<proteinExistence type="predicted"/>
<dbReference type="OrthoDB" id="256753at2"/>
<dbReference type="PIRSF" id="PIRSF012641">
    <property type="entry name" value="UCP012641"/>
    <property type="match status" value="1"/>
</dbReference>
<dbReference type="Pfam" id="PF10005">
    <property type="entry name" value="Zn_ribbon_DZR_6"/>
    <property type="match status" value="1"/>
</dbReference>
<comment type="caution">
    <text evidence="2">The sequence shown here is derived from an EMBL/GenBank/DDBJ whole genome shotgun (WGS) entry which is preliminary data.</text>
</comment>
<dbReference type="EMBL" id="QJTE01000001">
    <property type="protein sequence ID" value="PYE85568.1"/>
    <property type="molecule type" value="Genomic_DNA"/>
</dbReference>
<evidence type="ECO:0000313" key="2">
    <source>
        <dbReference type="EMBL" id="PYE85568.1"/>
    </source>
</evidence>
<protein>
    <recommendedName>
        <fullName evidence="1">Zinc-ribbon domain-containing protein</fullName>
    </recommendedName>
</protein>
<gene>
    <name evidence="2" type="ORF">DFP88_101236</name>
</gene>
<feature type="domain" description="Zinc-ribbon" evidence="1">
    <location>
        <begin position="3"/>
        <end position="100"/>
    </location>
</feature>
<organism evidence="2 3">
    <name type="scientific">Pseudoroseicyclus aestuarii</name>
    <dbReference type="NCBI Taxonomy" id="1795041"/>
    <lineage>
        <taxon>Bacteria</taxon>
        <taxon>Pseudomonadati</taxon>
        <taxon>Pseudomonadota</taxon>
        <taxon>Alphaproteobacteria</taxon>
        <taxon>Rhodobacterales</taxon>
        <taxon>Paracoccaceae</taxon>
        <taxon>Pseudoroseicyclus</taxon>
    </lineage>
</organism>
<keyword evidence="3" id="KW-1185">Reference proteome</keyword>
<name>A0A318TB70_9RHOB</name>
<dbReference type="InterPro" id="IPR031321">
    <property type="entry name" value="UCP012641"/>
</dbReference>
<dbReference type="Proteomes" id="UP000248311">
    <property type="component" value="Unassembled WGS sequence"/>
</dbReference>
<dbReference type="AlphaFoldDB" id="A0A318TB70"/>
<dbReference type="Pfam" id="PF15887">
    <property type="entry name" value="Peptidase_Mx"/>
    <property type="match status" value="1"/>
</dbReference>
<accession>A0A318TB70</accession>
<evidence type="ECO:0000313" key="3">
    <source>
        <dbReference type="Proteomes" id="UP000248311"/>
    </source>
</evidence>
<reference evidence="2 3" key="1">
    <citation type="submission" date="2018-06" db="EMBL/GenBank/DDBJ databases">
        <title>Genomic Encyclopedia of Type Strains, Phase III (KMG-III): the genomes of soil and plant-associated and newly described type strains.</title>
        <authorList>
            <person name="Whitman W."/>
        </authorList>
    </citation>
    <scope>NUCLEOTIDE SEQUENCE [LARGE SCALE GENOMIC DNA]</scope>
    <source>
        <strain evidence="2 3">CECT 9025</strain>
    </source>
</reference>